<proteinExistence type="inferred from homology"/>
<dbReference type="InterPro" id="IPR051058">
    <property type="entry name" value="GDSL_Est/Lipase"/>
</dbReference>
<keyword evidence="3" id="KW-0443">Lipid metabolism</keyword>
<keyword evidence="2" id="KW-0378">Hydrolase</keyword>
<dbReference type="CDD" id="cd01837">
    <property type="entry name" value="SGNH_plant_lipase_like"/>
    <property type="match status" value="1"/>
</dbReference>
<dbReference type="Gene3D" id="3.40.50.1110">
    <property type="entry name" value="SGNH hydrolase"/>
    <property type="match status" value="1"/>
</dbReference>
<dbReference type="OrthoDB" id="1600564at2759"/>
<keyword evidence="4" id="KW-0732">Signal</keyword>
<gene>
    <name evidence="5" type="ORF">FCM35_KLT16141</name>
</gene>
<name>A0A833R165_9POAL</name>
<feature type="signal peptide" evidence="4">
    <location>
        <begin position="1"/>
        <end position="27"/>
    </location>
</feature>
<dbReference type="GO" id="GO:0016042">
    <property type="term" value="P:lipid catabolic process"/>
    <property type="evidence" value="ECO:0007669"/>
    <property type="project" value="UniProtKB-KW"/>
</dbReference>
<dbReference type="InterPro" id="IPR035669">
    <property type="entry name" value="SGNH_plant_lipase-like"/>
</dbReference>
<feature type="chain" id="PRO_5032797589" evidence="4">
    <location>
        <begin position="28"/>
        <end position="368"/>
    </location>
</feature>
<dbReference type="Pfam" id="PF00657">
    <property type="entry name" value="Lipase_GDSL"/>
    <property type="match status" value="1"/>
</dbReference>
<dbReference type="GO" id="GO:0016788">
    <property type="term" value="F:hydrolase activity, acting on ester bonds"/>
    <property type="evidence" value="ECO:0007669"/>
    <property type="project" value="InterPro"/>
</dbReference>
<keyword evidence="3" id="KW-0442">Lipid degradation</keyword>
<dbReference type="PANTHER" id="PTHR45648:SF5">
    <property type="entry name" value="OS04G0577300 PROTEIN"/>
    <property type="match status" value="1"/>
</dbReference>
<protein>
    <submittedName>
        <fullName evidence="5">GDSL esterase/lipase</fullName>
    </submittedName>
</protein>
<evidence type="ECO:0000256" key="4">
    <source>
        <dbReference type="SAM" id="SignalP"/>
    </source>
</evidence>
<dbReference type="InterPro" id="IPR001087">
    <property type="entry name" value="GDSL"/>
</dbReference>
<dbReference type="SUPFAM" id="SSF52266">
    <property type="entry name" value="SGNH hydrolase"/>
    <property type="match status" value="1"/>
</dbReference>
<dbReference type="EMBL" id="SWLB01000003">
    <property type="protein sequence ID" value="KAF3340370.1"/>
    <property type="molecule type" value="Genomic_DNA"/>
</dbReference>
<evidence type="ECO:0000256" key="1">
    <source>
        <dbReference type="ARBA" id="ARBA00008668"/>
    </source>
</evidence>
<keyword evidence="6" id="KW-1185">Reference proteome</keyword>
<comment type="similarity">
    <text evidence="1">Belongs to the 'GDSL' lipolytic enzyme family.</text>
</comment>
<sequence length="368" mass="40618">MAMLKPNFHSLFLVLLVLSIKVSSSQSYISFVFGDSLVDAGNNDYLFTISKANVPPYGIDFLPSGGRPTGRFTNGRTISDIIGQNLGQKAFPPPYLAPNSSLSVMQSGINYASGSSGILENTGTVYIGRLPLGRQIDYFQETRNKMSGQIGENATSELLKKAIFSIAAGSNDILNYLQPSIPFLQGDKVPPSVLQETMLSNLTSYLKRLHELGARKIVVVDVGPLGCIPYVRALQVIPNGKCSSAANNLIRAYNAKLRQRIYQLNQEMGPETTFVYANSFDIVMQVLRNYSQYGFVNAEEPCCGASFPPFLCLNSSSILCADRSKYVFWDAYHPTEAMNNIIASKFLDGDSRIVHPINVRKLYEYKHD</sequence>
<evidence type="ECO:0000313" key="6">
    <source>
        <dbReference type="Proteomes" id="UP000623129"/>
    </source>
</evidence>
<dbReference type="InterPro" id="IPR036514">
    <property type="entry name" value="SGNH_hydro_sf"/>
</dbReference>
<accession>A0A833R165</accession>
<evidence type="ECO:0000256" key="2">
    <source>
        <dbReference type="ARBA" id="ARBA00022801"/>
    </source>
</evidence>
<evidence type="ECO:0000256" key="3">
    <source>
        <dbReference type="ARBA" id="ARBA00022963"/>
    </source>
</evidence>
<organism evidence="5 6">
    <name type="scientific">Carex littledalei</name>
    <dbReference type="NCBI Taxonomy" id="544730"/>
    <lineage>
        <taxon>Eukaryota</taxon>
        <taxon>Viridiplantae</taxon>
        <taxon>Streptophyta</taxon>
        <taxon>Embryophyta</taxon>
        <taxon>Tracheophyta</taxon>
        <taxon>Spermatophyta</taxon>
        <taxon>Magnoliopsida</taxon>
        <taxon>Liliopsida</taxon>
        <taxon>Poales</taxon>
        <taxon>Cyperaceae</taxon>
        <taxon>Cyperoideae</taxon>
        <taxon>Cariceae</taxon>
        <taxon>Carex</taxon>
        <taxon>Carex subgen. Euthyceras</taxon>
    </lineage>
</organism>
<dbReference type="Proteomes" id="UP000623129">
    <property type="component" value="Unassembled WGS sequence"/>
</dbReference>
<dbReference type="AlphaFoldDB" id="A0A833R165"/>
<reference evidence="5" key="1">
    <citation type="submission" date="2020-01" db="EMBL/GenBank/DDBJ databases">
        <title>Genome sequence of Kobresia littledalei, the first chromosome-level genome in the family Cyperaceae.</title>
        <authorList>
            <person name="Qu G."/>
        </authorList>
    </citation>
    <scope>NUCLEOTIDE SEQUENCE</scope>
    <source>
        <strain evidence="5">C.B.Clarke</strain>
        <tissue evidence="5">Leaf</tissue>
    </source>
</reference>
<evidence type="ECO:0000313" key="5">
    <source>
        <dbReference type="EMBL" id="KAF3340370.1"/>
    </source>
</evidence>
<dbReference type="PANTHER" id="PTHR45648">
    <property type="entry name" value="GDSL LIPASE/ACYLHYDROLASE FAMILY PROTEIN (AFU_ORTHOLOGUE AFUA_4G14700)"/>
    <property type="match status" value="1"/>
</dbReference>
<comment type="caution">
    <text evidence="5">The sequence shown here is derived from an EMBL/GenBank/DDBJ whole genome shotgun (WGS) entry which is preliminary data.</text>
</comment>